<dbReference type="EMBL" id="FAXC01000305">
    <property type="protein sequence ID" value="CUV09808.1"/>
    <property type="molecule type" value="Genomic_DNA"/>
</dbReference>
<sequence length="44" mass="5220">MVIQFKDFIYALKNTYAIHAQVIYSLIYSYAIEQDQLMERSGIM</sequence>
<protein>
    <submittedName>
        <fullName evidence="1">Uncharacterized protein</fullName>
    </submittedName>
</protein>
<reference evidence="1" key="1">
    <citation type="submission" date="2015-10" db="EMBL/GenBank/DDBJ databases">
        <authorList>
            <person name="Gilbert D.G."/>
        </authorList>
    </citation>
    <scope>NUCLEOTIDE SEQUENCE</scope>
</reference>
<dbReference type="AlphaFoldDB" id="A0A160VGH9"/>
<gene>
    <name evidence="1" type="ORF">MGWOODY_Mmi2647</name>
</gene>
<name>A0A160VGH9_9ZZZZ</name>
<evidence type="ECO:0000313" key="1">
    <source>
        <dbReference type="EMBL" id="CUV09808.1"/>
    </source>
</evidence>
<organism evidence="1">
    <name type="scientific">hydrothermal vent metagenome</name>
    <dbReference type="NCBI Taxonomy" id="652676"/>
    <lineage>
        <taxon>unclassified sequences</taxon>
        <taxon>metagenomes</taxon>
        <taxon>ecological metagenomes</taxon>
    </lineage>
</organism>
<proteinExistence type="predicted"/>
<accession>A0A160VGH9</accession>